<dbReference type="AlphaFoldDB" id="A0A497E633"/>
<feature type="domain" description="Xylose isomerase-like TIM barrel" evidence="1">
    <location>
        <begin position="29"/>
        <end position="274"/>
    </location>
</feature>
<evidence type="ECO:0000313" key="2">
    <source>
        <dbReference type="EMBL" id="RLE08985.1"/>
    </source>
</evidence>
<proteinExistence type="predicted"/>
<dbReference type="Pfam" id="PF01261">
    <property type="entry name" value="AP_endonuc_2"/>
    <property type="match status" value="1"/>
</dbReference>
<dbReference type="InterPro" id="IPR013022">
    <property type="entry name" value="Xyl_isomerase-like_TIM-brl"/>
</dbReference>
<name>A0A497E633_UNCAE</name>
<gene>
    <name evidence="2" type="ORF">DRJ00_05375</name>
</gene>
<dbReference type="Gene3D" id="3.20.20.150">
    <property type="entry name" value="Divalent-metal-dependent TIM barrel enzymes"/>
    <property type="match status" value="1"/>
</dbReference>
<reference evidence="2 3" key="1">
    <citation type="submission" date="2018-06" db="EMBL/GenBank/DDBJ databases">
        <title>Extensive metabolic versatility and redundancy in microbially diverse, dynamic hydrothermal sediments.</title>
        <authorList>
            <person name="Dombrowski N."/>
            <person name="Teske A."/>
            <person name="Baker B.J."/>
        </authorList>
    </citation>
    <scope>NUCLEOTIDE SEQUENCE [LARGE SCALE GENOMIC DNA]</scope>
    <source>
        <strain evidence="2">B47_G16</strain>
    </source>
</reference>
<dbReference type="SUPFAM" id="SSF51658">
    <property type="entry name" value="Xylose isomerase-like"/>
    <property type="match status" value="1"/>
</dbReference>
<dbReference type="PANTHER" id="PTHR12110">
    <property type="entry name" value="HYDROXYPYRUVATE ISOMERASE"/>
    <property type="match status" value="1"/>
</dbReference>
<organism evidence="2 3">
    <name type="scientific">Aerophobetes bacterium</name>
    <dbReference type="NCBI Taxonomy" id="2030807"/>
    <lineage>
        <taxon>Bacteria</taxon>
        <taxon>Candidatus Aerophobota</taxon>
    </lineage>
</organism>
<dbReference type="GO" id="GO:0016853">
    <property type="term" value="F:isomerase activity"/>
    <property type="evidence" value="ECO:0007669"/>
    <property type="project" value="UniProtKB-KW"/>
</dbReference>
<dbReference type="InterPro" id="IPR036237">
    <property type="entry name" value="Xyl_isomerase-like_sf"/>
</dbReference>
<sequence>MYKGGSQLQDEKMPIGVVVSGADPVASLEKVRSLGLSTCQMSVPPQSWWSEKRIELIKKAVQEKGVRISSLICGFEGESYRDIATIKRTVGLLNPSMREERVKKVFLFSDLAKRLEVKVLQAHIGFIPEEKDSSDYKGMVEAVQRIADCCRKNGQFFALETGQEPAKVLLGFIEDVARENLKVNFDPANMLLYDADDPIKALEILGKYVVGVHCKDGKRPEKKGELGKEHPLGEGEVGIERFIAKLKEIGYEGPLTIEREISDEKRWKEDILRAKELLEKLR</sequence>
<keyword evidence="2" id="KW-0413">Isomerase</keyword>
<protein>
    <submittedName>
        <fullName evidence="2">Sugar phosphate isomerase/epimerase</fullName>
    </submittedName>
</protein>
<evidence type="ECO:0000259" key="1">
    <source>
        <dbReference type="Pfam" id="PF01261"/>
    </source>
</evidence>
<dbReference type="Proteomes" id="UP000279422">
    <property type="component" value="Unassembled WGS sequence"/>
</dbReference>
<dbReference type="EMBL" id="QMPZ01000071">
    <property type="protein sequence ID" value="RLE08985.1"/>
    <property type="molecule type" value="Genomic_DNA"/>
</dbReference>
<dbReference type="InterPro" id="IPR050312">
    <property type="entry name" value="IolE/XylAMocC-like"/>
</dbReference>
<evidence type="ECO:0000313" key="3">
    <source>
        <dbReference type="Proteomes" id="UP000279422"/>
    </source>
</evidence>
<dbReference type="PANTHER" id="PTHR12110:SF53">
    <property type="entry name" value="BLR5974 PROTEIN"/>
    <property type="match status" value="1"/>
</dbReference>
<comment type="caution">
    <text evidence="2">The sequence shown here is derived from an EMBL/GenBank/DDBJ whole genome shotgun (WGS) entry which is preliminary data.</text>
</comment>
<accession>A0A497E633</accession>